<keyword evidence="2" id="KW-1003">Cell membrane</keyword>
<evidence type="ECO:0000256" key="1">
    <source>
        <dbReference type="ARBA" id="ARBA00004651"/>
    </source>
</evidence>
<dbReference type="GeneID" id="35870984"/>
<feature type="transmembrane region" description="Helical" evidence="6">
    <location>
        <begin position="162"/>
        <end position="189"/>
    </location>
</feature>
<comment type="subcellular location">
    <subcellularLocation>
        <location evidence="1">Cell membrane</location>
        <topology evidence="1">Multi-pass membrane protein</topology>
    </subcellularLocation>
</comment>
<dbReference type="Pfam" id="PF01943">
    <property type="entry name" value="Polysacc_synt"/>
    <property type="match status" value="1"/>
</dbReference>
<reference evidence="7 8" key="1">
    <citation type="submission" date="2016-10" db="EMBL/GenBank/DDBJ databases">
        <authorList>
            <person name="de Groot N.N."/>
        </authorList>
    </citation>
    <scope>NUCLEOTIDE SEQUENCE [LARGE SCALE GENOMIC DNA]</scope>
    <source>
        <strain evidence="7 8">DSM 15893</strain>
    </source>
</reference>
<feature type="transmembrane region" description="Helical" evidence="6">
    <location>
        <begin position="55"/>
        <end position="79"/>
    </location>
</feature>
<sequence>MIASLVSRFQQLPAERRQFLFHAALAALFRVFSAGAAFLLSVVAARTLGTHQSGLFFLALSLATLLGTLSLLGMDNALLRFIGKSSTEDATETNQVFTNAYAVVVPTSTVVGLIVFVLSPWLSTSVFDKPGAVDAMRAFAVAIPLISLFFLNGYALQATRRVIASVCSMQLGVTVLLLPALYGLSLYAIEPSASVAATLYTGAAAIVVLSGLVLWFRQPAHRIDSSDLGKPALWKAAPNLWLIAATGQAIPWASVVIVGFYTQSQDVAYFSAAQRTSLLITFMLMVVNFVAAPRFSALFHAGEMDKLKRLAQFSTRLMIAFSLPVLLSVLVWPEQIMRLFGEDFVLGAPLLVILAIGQTINVMTGSVGFLLTMCGHERDMRNVTVFAGLLTLTLTFILTHIWGTLGAAIAVSVGLSTQNLLAFHKVKSRLGFWPIG</sequence>
<name>A0A1I5R308_9GAMM</name>
<dbReference type="InterPro" id="IPR050833">
    <property type="entry name" value="Poly_Biosynth_Transport"/>
</dbReference>
<evidence type="ECO:0000256" key="5">
    <source>
        <dbReference type="ARBA" id="ARBA00023136"/>
    </source>
</evidence>
<feature type="transmembrane region" description="Helical" evidence="6">
    <location>
        <begin position="313"/>
        <end position="332"/>
    </location>
</feature>
<gene>
    <name evidence="7" type="ORF">SAMN03084138_02437</name>
</gene>
<dbReference type="PANTHER" id="PTHR30250:SF11">
    <property type="entry name" value="O-ANTIGEN TRANSPORTER-RELATED"/>
    <property type="match status" value="1"/>
</dbReference>
<dbReference type="GO" id="GO:0005886">
    <property type="term" value="C:plasma membrane"/>
    <property type="evidence" value="ECO:0007669"/>
    <property type="project" value="UniProtKB-SubCell"/>
</dbReference>
<evidence type="ECO:0000256" key="3">
    <source>
        <dbReference type="ARBA" id="ARBA00022692"/>
    </source>
</evidence>
<feature type="transmembrane region" description="Helical" evidence="6">
    <location>
        <begin position="344"/>
        <end position="371"/>
    </location>
</feature>
<keyword evidence="5 6" id="KW-0472">Membrane</keyword>
<accession>A0A1I5R308</accession>
<feature type="transmembrane region" description="Helical" evidence="6">
    <location>
        <begin position="195"/>
        <end position="216"/>
    </location>
</feature>
<feature type="transmembrane region" description="Helical" evidence="6">
    <location>
        <begin position="100"/>
        <end position="123"/>
    </location>
</feature>
<dbReference type="Proteomes" id="UP000182692">
    <property type="component" value="Unassembled WGS sequence"/>
</dbReference>
<dbReference type="InterPro" id="IPR002797">
    <property type="entry name" value="Polysacc_synth"/>
</dbReference>
<feature type="transmembrane region" description="Helical" evidence="6">
    <location>
        <begin position="267"/>
        <end position="292"/>
    </location>
</feature>
<feature type="transmembrane region" description="Helical" evidence="6">
    <location>
        <begin position="135"/>
        <end position="155"/>
    </location>
</feature>
<dbReference type="EMBL" id="FOWR01000016">
    <property type="protein sequence ID" value="SFP52892.1"/>
    <property type="molecule type" value="Genomic_DNA"/>
</dbReference>
<organism evidence="7 8">
    <name type="scientific">Enterovibrio norvegicus DSM 15893</name>
    <dbReference type="NCBI Taxonomy" id="1121869"/>
    <lineage>
        <taxon>Bacteria</taxon>
        <taxon>Pseudomonadati</taxon>
        <taxon>Pseudomonadota</taxon>
        <taxon>Gammaproteobacteria</taxon>
        <taxon>Vibrionales</taxon>
        <taxon>Vibrionaceae</taxon>
        <taxon>Enterovibrio</taxon>
    </lineage>
</organism>
<evidence type="ECO:0000256" key="2">
    <source>
        <dbReference type="ARBA" id="ARBA00022475"/>
    </source>
</evidence>
<keyword evidence="4 6" id="KW-1133">Transmembrane helix</keyword>
<feature type="transmembrane region" description="Helical" evidence="6">
    <location>
        <begin position="20"/>
        <end position="43"/>
    </location>
</feature>
<feature type="transmembrane region" description="Helical" evidence="6">
    <location>
        <begin position="383"/>
        <end position="401"/>
    </location>
</feature>
<feature type="transmembrane region" description="Helical" evidence="6">
    <location>
        <begin position="240"/>
        <end position="261"/>
    </location>
</feature>
<keyword evidence="3 6" id="KW-0812">Transmembrane</keyword>
<protein>
    <submittedName>
        <fullName evidence="7">Membrane protein involved in the export of O-antigen and teichoic acid</fullName>
    </submittedName>
</protein>
<evidence type="ECO:0000256" key="6">
    <source>
        <dbReference type="SAM" id="Phobius"/>
    </source>
</evidence>
<evidence type="ECO:0000313" key="8">
    <source>
        <dbReference type="Proteomes" id="UP000182692"/>
    </source>
</evidence>
<dbReference type="STRING" id="1121869.SAMN03084138_02437"/>
<proteinExistence type="predicted"/>
<dbReference type="AlphaFoldDB" id="A0A1I5R308"/>
<evidence type="ECO:0000313" key="7">
    <source>
        <dbReference type="EMBL" id="SFP52892.1"/>
    </source>
</evidence>
<evidence type="ECO:0000256" key="4">
    <source>
        <dbReference type="ARBA" id="ARBA00022989"/>
    </source>
</evidence>
<dbReference type="RefSeq" id="WP_074927072.1">
    <property type="nucleotide sequence ID" value="NZ_FOWR01000016.1"/>
</dbReference>
<dbReference type="OrthoDB" id="5785171at2"/>
<dbReference type="PANTHER" id="PTHR30250">
    <property type="entry name" value="PST FAMILY PREDICTED COLANIC ACID TRANSPORTER"/>
    <property type="match status" value="1"/>
</dbReference>